<protein>
    <submittedName>
        <fullName evidence="2">Uncharacterized protein</fullName>
    </submittedName>
</protein>
<feature type="region of interest" description="Disordered" evidence="1">
    <location>
        <begin position="220"/>
        <end position="262"/>
    </location>
</feature>
<organism evidence="2">
    <name type="scientific">Macaca mulatta</name>
    <name type="common">Rhesus macaque</name>
    <dbReference type="NCBI Taxonomy" id="9544"/>
    <lineage>
        <taxon>Eukaryota</taxon>
        <taxon>Metazoa</taxon>
        <taxon>Chordata</taxon>
        <taxon>Craniata</taxon>
        <taxon>Vertebrata</taxon>
        <taxon>Euteleostomi</taxon>
        <taxon>Mammalia</taxon>
        <taxon>Eutheria</taxon>
        <taxon>Euarchontoglires</taxon>
        <taxon>Primates</taxon>
        <taxon>Haplorrhini</taxon>
        <taxon>Catarrhini</taxon>
        <taxon>Cercopithecidae</taxon>
        <taxon>Cercopithecinae</taxon>
        <taxon>Macaca</taxon>
    </lineage>
</organism>
<feature type="compositionally biased region" description="Basic residues" evidence="1">
    <location>
        <begin position="33"/>
        <end position="44"/>
    </location>
</feature>
<feature type="non-terminal residue" evidence="2">
    <location>
        <position position="262"/>
    </location>
</feature>
<name>G7MLZ1_MACMU</name>
<dbReference type="Proteomes" id="UP000013456">
    <property type="component" value="Chromosome 3"/>
</dbReference>
<feature type="region of interest" description="Disordered" evidence="1">
    <location>
        <begin position="1"/>
        <end position="168"/>
    </location>
</feature>
<evidence type="ECO:0000256" key="1">
    <source>
        <dbReference type="SAM" id="MobiDB-lite"/>
    </source>
</evidence>
<sequence length="262" mass="27553">MSKKQLSVETWNNGLFPGPQTWLSKKDAAKSCRAPKTHGRRQKSIPRETAKSHILSGPATGPGNFTPRSKRKPLFSKQRKRGWQTEINRHRSQPSSSALSPRPQKDSRQTPPQTSINVPTQELFSRADTAGSDACRQRAGPPAGQKSGRGSVPTAVRAAPPSGACPAPLLPASTRRLAQAVGAGALRAGSEPGLPDVAAAVPARSGQGLPLRAGRRPWLRLQSREASGRRGTAAIRRGRKMAAASEELNGAGTPGGWGGPGG</sequence>
<feature type="compositionally biased region" description="Basic residues" evidence="1">
    <location>
        <begin position="68"/>
        <end position="82"/>
    </location>
</feature>
<feature type="compositionally biased region" description="Polar residues" evidence="1">
    <location>
        <begin position="109"/>
        <end position="123"/>
    </location>
</feature>
<reference evidence="2" key="1">
    <citation type="journal article" date="2011" name="Nat. Biotechnol.">
        <title>Genome sequencing and comparison of two nonhuman primate animal models, the cynomolgus and Chinese rhesus macaques.</title>
        <authorList>
            <person name="Yan G."/>
            <person name="Zhang G."/>
            <person name="Fang X."/>
            <person name="Zhang Y."/>
            <person name="Li C."/>
            <person name="Ling F."/>
            <person name="Cooper D.N."/>
            <person name="Li Q."/>
            <person name="Li Y."/>
            <person name="van Gool A.J."/>
            <person name="Du H."/>
            <person name="Chen J."/>
            <person name="Chen R."/>
            <person name="Zhang P."/>
            <person name="Huang Z."/>
            <person name="Thompson J.R."/>
            <person name="Meng Y."/>
            <person name="Bai Y."/>
            <person name="Wang J."/>
            <person name="Zhuo M."/>
            <person name="Wang T."/>
            <person name="Huang Y."/>
            <person name="Wei L."/>
            <person name="Li J."/>
            <person name="Wang Z."/>
            <person name="Hu H."/>
            <person name="Yang P."/>
            <person name="Le L."/>
            <person name="Stenson P.D."/>
            <person name="Li B."/>
            <person name="Liu X."/>
            <person name="Ball E.V."/>
            <person name="An N."/>
            <person name="Huang Q."/>
            <person name="Zhang Y."/>
            <person name="Fan W."/>
            <person name="Zhang X."/>
            <person name="Li Y."/>
            <person name="Wang W."/>
            <person name="Katze M.G."/>
            <person name="Su B."/>
            <person name="Nielsen R."/>
            <person name="Yang H."/>
            <person name="Wang J."/>
            <person name="Wang X."/>
            <person name="Wang J."/>
        </authorList>
    </citation>
    <scope>NUCLEOTIDE SEQUENCE [LARGE SCALE GENOMIC DNA]</scope>
    <source>
        <strain evidence="2">CR-5</strain>
    </source>
</reference>
<proteinExistence type="predicted"/>
<dbReference type="EMBL" id="CM001255">
    <property type="protein sequence ID" value="EHH17545.1"/>
    <property type="molecule type" value="Genomic_DNA"/>
</dbReference>
<accession>G7MLZ1</accession>
<dbReference type="AlphaFoldDB" id="G7MLZ1"/>
<gene>
    <name evidence="2" type="ORF">EGK_13971</name>
</gene>
<evidence type="ECO:0000313" key="2">
    <source>
        <dbReference type="EMBL" id="EHH17545.1"/>
    </source>
</evidence>
<feature type="compositionally biased region" description="Gly residues" evidence="1">
    <location>
        <begin position="252"/>
        <end position="262"/>
    </location>
</feature>
<feature type="compositionally biased region" description="Polar residues" evidence="1">
    <location>
        <begin position="1"/>
        <end position="13"/>
    </location>
</feature>